<evidence type="ECO:0000256" key="6">
    <source>
        <dbReference type="ARBA" id="ARBA00023277"/>
    </source>
</evidence>
<dbReference type="GO" id="GO:0030600">
    <property type="term" value="F:feruloyl esterase activity"/>
    <property type="evidence" value="ECO:0007669"/>
    <property type="project" value="InterPro"/>
</dbReference>
<keyword evidence="4" id="KW-0732">Signal</keyword>
<dbReference type="EMBL" id="SHBJ01000010">
    <property type="protein sequence ID" value="RZO28697.1"/>
    <property type="molecule type" value="Genomic_DNA"/>
</dbReference>
<sequence length="347" mass="39458">MKIFLILSLFVSILSSSEMKKVYIEYEGAQRQYLFYVPENFNNLENTDLVVGLHGYNGTASGFESEVMGGFNKLANKYNFIALYPESVNFYDGDTLVNTFNDIIRETTNEEISSICLSDSERYVYPKYPNCDRGRCGWAPCADDANFVKLLIDHFKDNYKIRNVYMIGNSSGGTFVNSYVCKYPESITSAISINGMSRLGFGCTPNQPVNFITYASLNDTSVPPIGGISADGLFYETQESLIKTWVDKFECKEKVSKTYKHFETFNENLFSECLGGIKIVSILNLDSDHMWPEAGYDKETGLSSYTNYGTCVTDIQDEFKIPKCYRTNDRWGSEFILKKLFEFDNVN</sequence>
<evidence type="ECO:0000256" key="3">
    <source>
        <dbReference type="ARBA" id="ARBA00022651"/>
    </source>
</evidence>
<evidence type="ECO:0000256" key="7">
    <source>
        <dbReference type="ARBA" id="ARBA00023326"/>
    </source>
</evidence>
<evidence type="ECO:0000256" key="2">
    <source>
        <dbReference type="ARBA" id="ARBA00022525"/>
    </source>
</evidence>
<dbReference type="Gene3D" id="3.40.50.1820">
    <property type="entry name" value="alpha/beta hydrolase"/>
    <property type="match status" value="1"/>
</dbReference>
<proteinExistence type="predicted"/>
<evidence type="ECO:0000256" key="1">
    <source>
        <dbReference type="ARBA" id="ARBA00004613"/>
    </source>
</evidence>
<gene>
    <name evidence="9" type="ORF">EVA97_02250</name>
</gene>
<dbReference type="InterPro" id="IPR000073">
    <property type="entry name" value="AB_hydrolase_1"/>
</dbReference>
<feature type="domain" description="AB hydrolase-1" evidence="8">
    <location>
        <begin position="152"/>
        <end position="195"/>
    </location>
</feature>
<keyword evidence="2" id="KW-0964">Secreted</keyword>
<accession>A0A520N5E0</accession>
<evidence type="ECO:0000313" key="9">
    <source>
        <dbReference type="EMBL" id="RZO28697.1"/>
    </source>
</evidence>
<dbReference type="AlphaFoldDB" id="A0A520N5E0"/>
<dbReference type="SUPFAM" id="SSF53474">
    <property type="entry name" value="alpha/beta-Hydrolases"/>
    <property type="match status" value="1"/>
</dbReference>
<dbReference type="InterPro" id="IPR043595">
    <property type="entry name" value="FaeB/C/D"/>
</dbReference>
<evidence type="ECO:0000259" key="8">
    <source>
        <dbReference type="Pfam" id="PF00561"/>
    </source>
</evidence>
<evidence type="ECO:0000256" key="5">
    <source>
        <dbReference type="ARBA" id="ARBA00022801"/>
    </source>
</evidence>
<dbReference type="PANTHER" id="PTHR38050:SF2">
    <property type="entry name" value="FERULOYL ESTERASE C-RELATED"/>
    <property type="match status" value="1"/>
</dbReference>
<dbReference type="Pfam" id="PF00561">
    <property type="entry name" value="Abhydrolase_1"/>
    <property type="match status" value="1"/>
</dbReference>
<keyword evidence="5 9" id="KW-0378">Hydrolase</keyword>
<dbReference type="PANTHER" id="PTHR38050">
    <property type="match status" value="1"/>
</dbReference>
<reference evidence="9 10" key="1">
    <citation type="submission" date="2019-02" db="EMBL/GenBank/DDBJ databases">
        <title>Prokaryotic population dynamics and viral predation in marine succession experiment using metagenomics: the confinement effect.</title>
        <authorList>
            <person name="Haro-Moreno J.M."/>
            <person name="Rodriguez-Valera F."/>
            <person name="Lopez-Perez M."/>
        </authorList>
    </citation>
    <scope>NUCLEOTIDE SEQUENCE [LARGE SCALE GENOMIC DNA]</scope>
    <source>
        <strain evidence="9">MED-G164</strain>
    </source>
</reference>
<keyword evidence="3" id="KW-0858">Xylan degradation</keyword>
<evidence type="ECO:0000256" key="4">
    <source>
        <dbReference type="ARBA" id="ARBA00022729"/>
    </source>
</evidence>
<dbReference type="GO" id="GO:0005576">
    <property type="term" value="C:extracellular region"/>
    <property type="evidence" value="ECO:0007669"/>
    <property type="project" value="UniProtKB-SubCell"/>
</dbReference>
<keyword evidence="6" id="KW-0119">Carbohydrate metabolism</keyword>
<evidence type="ECO:0000313" key="10">
    <source>
        <dbReference type="Proteomes" id="UP000315283"/>
    </source>
</evidence>
<comment type="subcellular location">
    <subcellularLocation>
        <location evidence="1">Secreted</location>
    </subcellularLocation>
</comment>
<name>A0A520N5E0_9GAMM</name>
<dbReference type="GO" id="GO:0045493">
    <property type="term" value="P:xylan catabolic process"/>
    <property type="evidence" value="ECO:0007669"/>
    <property type="project" value="UniProtKB-KW"/>
</dbReference>
<comment type="caution">
    <text evidence="9">The sequence shown here is derived from an EMBL/GenBank/DDBJ whole genome shotgun (WGS) entry which is preliminary data.</text>
</comment>
<keyword evidence="7" id="KW-0624">Polysaccharide degradation</keyword>
<dbReference type="InterPro" id="IPR029058">
    <property type="entry name" value="AB_hydrolase_fold"/>
</dbReference>
<dbReference type="Proteomes" id="UP000315283">
    <property type="component" value="Unassembled WGS sequence"/>
</dbReference>
<organism evidence="9 10">
    <name type="scientific">SAR86 cluster bacterium</name>
    <dbReference type="NCBI Taxonomy" id="2030880"/>
    <lineage>
        <taxon>Bacteria</taxon>
        <taxon>Pseudomonadati</taxon>
        <taxon>Pseudomonadota</taxon>
        <taxon>Gammaproteobacteria</taxon>
        <taxon>SAR86 cluster</taxon>
    </lineage>
</organism>
<protein>
    <submittedName>
        <fullName evidence="9">Alpha/beta hydrolase</fullName>
    </submittedName>
</protein>